<dbReference type="InterPro" id="IPR001296">
    <property type="entry name" value="Glyco_trans_1"/>
</dbReference>
<evidence type="ECO:0000313" key="5">
    <source>
        <dbReference type="Proteomes" id="UP000199666"/>
    </source>
</evidence>
<dbReference type="AlphaFoldDB" id="A0A1I2YS52"/>
<sequence length="368" mass="42456">MKKILFITPYFGRSGSEMQLLYILQNLDTNAIKPYLFSKDNGVLTKALPKNIPFSVGYKQHPNFLFKLLRLLLYAFTINPVEFQLRLIQKKFKADYWYINSLANRDAYEIAHKLGIKVISHIHELPLAYGLFKYKTLQKAVLSSLCIGCSRVVCEKLRDMGHQNVQLLYGFVNEENICLTEKNEEIRNEFNFTETDFVWIISGNTSTIKGIDYLIPLLKELPNRHKIIWIGHKERIGAMFYTEQAVAHYFSDRVFFVGKKDIDYYNYFNLGHAFLSISREDSFPLVMIEAAHLGMPIAGFNSGGIKEFVNKDLGVIVDQLNFKELANAMDKMANEYAKYDKAKIKSYAKSFNAKTQVQKLTKIIEANT</sequence>
<keyword evidence="1" id="KW-0328">Glycosyltransferase</keyword>
<feature type="domain" description="Glycosyl transferase family 1" evidence="3">
    <location>
        <begin position="183"/>
        <end position="343"/>
    </location>
</feature>
<dbReference type="Gene3D" id="3.40.50.2000">
    <property type="entry name" value="Glycogen Phosphorylase B"/>
    <property type="match status" value="2"/>
</dbReference>
<dbReference type="SUPFAM" id="SSF53756">
    <property type="entry name" value="UDP-Glycosyltransferase/glycogen phosphorylase"/>
    <property type="match status" value="1"/>
</dbReference>
<dbReference type="CDD" id="cd03801">
    <property type="entry name" value="GT4_PimA-like"/>
    <property type="match status" value="1"/>
</dbReference>
<dbReference type="Proteomes" id="UP000199666">
    <property type="component" value="Unassembled WGS sequence"/>
</dbReference>
<keyword evidence="5" id="KW-1185">Reference proteome</keyword>
<protein>
    <submittedName>
        <fullName evidence="4">Glycosyltransferase involved in cell wall bisynthesis</fullName>
    </submittedName>
</protein>
<keyword evidence="2 4" id="KW-0808">Transferase</keyword>
<evidence type="ECO:0000313" key="4">
    <source>
        <dbReference type="EMBL" id="SFH28290.1"/>
    </source>
</evidence>
<evidence type="ECO:0000259" key="3">
    <source>
        <dbReference type="Pfam" id="PF00534"/>
    </source>
</evidence>
<evidence type="ECO:0000256" key="2">
    <source>
        <dbReference type="ARBA" id="ARBA00022679"/>
    </source>
</evidence>
<name>A0A1I2YS52_9SPHI</name>
<dbReference type="RefSeq" id="WP_090995159.1">
    <property type="nucleotide sequence ID" value="NZ_FOPP01000008.1"/>
</dbReference>
<accession>A0A1I2YS52</accession>
<reference evidence="4 5" key="1">
    <citation type="submission" date="2016-10" db="EMBL/GenBank/DDBJ databases">
        <authorList>
            <person name="de Groot N.N."/>
        </authorList>
    </citation>
    <scope>NUCLEOTIDE SEQUENCE [LARGE SCALE GENOMIC DNA]</scope>
    <source>
        <strain evidence="4 5">DSM 18684</strain>
    </source>
</reference>
<organism evidence="4 5">
    <name type="scientific">Pedobacter insulae</name>
    <dbReference type="NCBI Taxonomy" id="414048"/>
    <lineage>
        <taxon>Bacteria</taxon>
        <taxon>Pseudomonadati</taxon>
        <taxon>Bacteroidota</taxon>
        <taxon>Sphingobacteriia</taxon>
        <taxon>Sphingobacteriales</taxon>
        <taxon>Sphingobacteriaceae</taxon>
        <taxon>Pedobacter</taxon>
    </lineage>
</organism>
<evidence type="ECO:0000256" key="1">
    <source>
        <dbReference type="ARBA" id="ARBA00022676"/>
    </source>
</evidence>
<gene>
    <name evidence="4" type="ORF">SAMN04489864_10829</name>
</gene>
<dbReference type="GO" id="GO:0016757">
    <property type="term" value="F:glycosyltransferase activity"/>
    <property type="evidence" value="ECO:0007669"/>
    <property type="project" value="UniProtKB-KW"/>
</dbReference>
<dbReference type="EMBL" id="FOPP01000008">
    <property type="protein sequence ID" value="SFH28290.1"/>
    <property type="molecule type" value="Genomic_DNA"/>
</dbReference>
<dbReference type="STRING" id="414048.SAMN04489864_10829"/>
<proteinExistence type="predicted"/>
<dbReference type="Pfam" id="PF00534">
    <property type="entry name" value="Glycos_transf_1"/>
    <property type="match status" value="1"/>
</dbReference>
<dbReference type="PANTHER" id="PTHR12526">
    <property type="entry name" value="GLYCOSYLTRANSFERASE"/>
    <property type="match status" value="1"/>
</dbReference>
<dbReference type="PANTHER" id="PTHR12526:SF629">
    <property type="entry name" value="TEICHURONIC ACID BIOSYNTHESIS GLYCOSYLTRANSFERASE TUAH-RELATED"/>
    <property type="match status" value="1"/>
</dbReference>
<dbReference type="OrthoDB" id="655095at2"/>